<dbReference type="InterPro" id="IPR006938">
    <property type="entry name" value="DUF624"/>
</dbReference>
<dbReference type="Proteomes" id="UP000284644">
    <property type="component" value="Unassembled WGS sequence"/>
</dbReference>
<feature type="transmembrane region" description="Helical" evidence="1">
    <location>
        <begin position="126"/>
        <end position="147"/>
    </location>
</feature>
<feature type="transmembrane region" description="Helical" evidence="1">
    <location>
        <begin position="194"/>
        <end position="218"/>
    </location>
</feature>
<protein>
    <submittedName>
        <fullName evidence="2">DUF624 domain-containing protein</fullName>
    </submittedName>
</protein>
<evidence type="ECO:0000313" key="3">
    <source>
        <dbReference type="Proteomes" id="UP000284644"/>
    </source>
</evidence>
<keyword evidence="1" id="KW-1133">Transmembrane helix</keyword>
<reference evidence="2 3" key="1">
    <citation type="submission" date="2018-08" db="EMBL/GenBank/DDBJ databases">
        <title>A genome reference for cultivated species of the human gut microbiota.</title>
        <authorList>
            <person name="Zou Y."/>
            <person name="Xue W."/>
            <person name="Luo G."/>
        </authorList>
    </citation>
    <scope>NUCLEOTIDE SEQUENCE [LARGE SCALE GENOMIC DNA]</scope>
    <source>
        <strain evidence="2 3">AM29-25AC</strain>
    </source>
</reference>
<accession>A0A414I766</accession>
<sequence>MIFRFLRQTIAIPVQIQKQQLELFTIHHTKKKRQNISCILQEPWNNRRYTEMGIFAPDGKLAGFLNALGNLIVLNILTLICSIPIFTFGASMTALYTMVMRMARKEDGKIISEYFKAFKANFKQATILWLIFGGLIAFMTFDIWLLRSITGTFGMAYRVILFVIVLIFAMLLIHIFAVQARFDNTMKNTAKNALLFCVGKLPQAVLMLLLTLIPAVLLTISYRFISVDFLIGLSGPAYLAAIYFADLFKNYEDVEEETVK</sequence>
<keyword evidence="1" id="KW-0812">Transmembrane</keyword>
<evidence type="ECO:0000313" key="2">
    <source>
        <dbReference type="EMBL" id="RHE11837.1"/>
    </source>
</evidence>
<evidence type="ECO:0000256" key="1">
    <source>
        <dbReference type="SAM" id="Phobius"/>
    </source>
</evidence>
<dbReference type="EMBL" id="QSJW01000006">
    <property type="protein sequence ID" value="RHE11837.1"/>
    <property type="molecule type" value="Genomic_DNA"/>
</dbReference>
<feature type="transmembrane region" description="Helical" evidence="1">
    <location>
        <begin position="159"/>
        <end position="182"/>
    </location>
</feature>
<dbReference type="Pfam" id="PF04854">
    <property type="entry name" value="DUF624"/>
    <property type="match status" value="1"/>
</dbReference>
<keyword evidence="1" id="KW-0472">Membrane</keyword>
<dbReference type="AlphaFoldDB" id="A0A414I766"/>
<feature type="transmembrane region" description="Helical" evidence="1">
    <location>
        <begin position="72"/>
        <end position="99"/>
    </location>
</feature>
<feature type="transmembrane region" description="Helical" evidence="1">
    <location>
        <begin position="224"/>
        <end position="245"/>
    </location>
</feature>
<name>A0A414I766_9FIRM</name>
<proteinExistence type="predicted"/>
<organism evidence="2 3">
    <name type="scientific">Blautia obeum</name>
    <dbReference type="NCBI Taxonomy" id="40520"/>
    <lineage>
        <taxon>Bacteria</taxon>
        <taxon>Bacillati</taxon>
        <taxon>Bacillota</taxon>
        <taxon>Clostridia</taxon>
        <taxon>Lachnospirales</taxon>
        <taxon>Lachnospiraceae</taxon>
        <taxon>Blautia</taxon>
    </lineage>
</organism>
<gene>
    <name evidence="2" type="ORF">DW767_10650</name>
</gene>
<comment type="caution">
    <text evidence="2">The sequence shown here is derived from an EMBL/GenBank/DDBJ whole genome shotgun (WGS) entry which is preliminary data.</text>
</comment>